<dbReference type="PRINTS" id="PR00081">
    <property type="entry name" value="GDHRDH"/>
</dbReference>
<dbReference type="InterPro" id="IPR002347">
    <property type="entry name" value="SDR_fam"/>
</dbReference>
<dbReference type="AlphaFoldDB" id="A0A418V0Q8"/>
<comment type="similarity">
    <text evidence="1">Belongs to the short-chain dehydrogenases/reductases (SDR) family.</text>
</comment>
<comment type="caution">
    <text evidence="2">The sequence shown here is derived from an EMBL/GenBank/DDBJ whole genome shotgun (WGS) entry which is preliminary data.</text>
</comment>
<dbReference type="InterPro" id="IPR036291">
    <property type="entry name" value="NAD(P)-bd_dom_sf"/>
</dbReference>
<evidence type="ECO:0000313" key="2">
    <source>
        <dbReference type="EMBL" id="RJF69409.1"/>
    </source>
</evidence>
<dbReference type="PANTHER" id="PTHR42879">
    <property type="entry name" value="3-OXOACYL-(ACYL-CARRIER-PROTEIN) REDUCTASE"/>
    <property type="match status" value="1"/>
</dbReference>
<dbReference type="Gene3D" id="3.40.50.720">
    <property type="entry name" value="NAD(P)-binding Rossmann-like Domain"/>
    <property type="match status" value="1"/>
</dbReference>
<evidence type="ECO:0000313" key="3">
    <source>
        <dbReference type="Proteomes" id="UP000285523"/>
    </source>
</evidence>
<organism evidence="2 3">
    <name type="scientific">Rhodopseudomonas palustris</name>
    <dbReference type="NCBI Taxonomy" id="1076"/>
    <lineage>
        <taxon>Bacteria</taxon>
        <taxon>Pseudomonadati</taxon>
        <taxon>Pseudomonadota</taxon>
        <taxon>Alphaproteobacteria</taxon>
        <taxon>Hyphomicrobiales</taxon>
        <taxon>Nitrobacteraceae</taxon>
        <taxon>Rhodopseudomonas</taxon>
    </lineage>
</organism>
<sequence>MDLGIKGRTALVTAASRGIGRACADLLAAEGCNVSICARHEVEIQKAAGEIQAASGARVIGCTADLSVASDLDSMVSRTVAEFGGLDILIAICASPRRGNFESLTDADLTAAFEATVLPLARLVRLVLPHMQAKGWGRVVTVQARSVREPIPDLVASNATRPGAAGLMKSLSRDYAADGILFNTIVPGRIFTERFKGGVAVSDMDSAAYYKSKLSDIPLQRFGTPDDIASVAAFLVSERSAYVTGAAIPVDGGVIRSI</sequence>
<protein>
    <submittedName>
        <fullName evidence="2">SDR family oxidoreductase</fullName>
    </submittedName>
</protein>
<dbReference type="OrthoDB" id="9793325at2"/>
<dbReference type="RefSeq" id="WP_119858475.1">
    <property type="nucleotide sequence ID" value="NZ_QYYD01000024.1"/>
</dbReference>
<evidence type="ECO:0000256" key="1">
    <source>
        <dbReference type="ARBA" id="ARBA00006484"/>
    </source>
</evidence>
<proteinExistence type="inferred from homology"/>
<accession>A0A418V0Q8</accession>
<dbReference type="Pfam" id="PF13561">
    <property type="entry name" value="adh_short_C2"/>
    <property type="match status" value="1"/>
</dbReference>
<dbReference type="Proteomes" id="UP000285523">
    <property type="component" value="Unassembled WGS sequence"/>
</dbReference>
<dbReference type="InterPro" id="IPR050259">
    <property type="entry name" value="SDR"/>
</dbReference>
<name>A0A418V0Q8_RHOPL</name>
<dbReference type="PANTHER" id="PTHR42879:SF6">
    <property type="entry name" value="NADPH-DEPENDENT REDUCTASE BACG"/>
    <property type="match status" value="1"/>
</dbReference>
<dbReference type="EMBL" id="QYYD01000024">
    <property type="protein sequence ID" value="RJF69409.1"/>
    <property type="molecule type" value="Genomic_DNA"/>
</dbReference>
<reference evidence="2 3" key="1">
    <citation type="submission" date="2018-09" db="EMBL/GenBank/DDBJ databases">
        <title>Draft genome sequence of Rhodopseudomonas palustris 2.1.18.</title>
        <authorList>
            <person name="Robertson S.L."/>
            <person name="Meyer T.E."/>
            <person name="Kyndt J.A."/>
        </authorList>
    </citation>
    <scope>NUCLEOTIDE SEQUENCE [LARGE SCALE GENOMIC DNA]</scope>
    <source>
        <strain evidence="2 3">2.1.18</strain>
    </source>
</reference>
<gene>
    <name evidence="2" type="ORF">D4Q52_20725</name>
</gene>
<dbReference type="SUPFAM" id="SSF51735">
    <property type="entry name" value="NAD(P)-binding Rossmann-fold domains"/>
    <property type="match status" value="1"/>
</dbReference>